<dbReference type="Proteomes" id="UP000199630">
    <property type="component" value="Unassembled WGS sequence"/>
</dbReference>
<keyword evidence="2 8" id="KW-1134">Transmembrane beta strand</keyword>
<dbReference type="RefSeq" id="WP_090057687.1">
    <property type="nucleotide sequence ID" value="NZ_FORH01000001.1"/>
</dbReference>
<keyword evidence="7 8" id="KW-0998">Cell outer membrane</keyword>
<evidence type="ECO:0000256" key="8">
    <source>
        <dbReference type="HAMAP-Rule" id="MF_01430"/>
    </source>
</evidence>
<keyword evidence="5 8" id="KW-0677">Repeat</keyword>
<name>A0A1I3KUQ3_9RHOB</name>
<feature type="domain" description="POTRA" evidence="10">
    <location>
        <begin position="114"/>
        <end position="191"/>
    </location>
</feature>
<dbReference type="NCBIfam" id="TIGR03303">
    <property type="entry name" value="OM_YaeT"/>
    <property type="match status" value="1"/>
</dbReference>
<dbReference type="Gene3D" id="3.10.20.310">
    <property type="entry name" value="membrane protein fhac"/>
    <property type="match status" value="5"/>
</dbReference>
<proteinExistence type="inferred from homology"/>
<dbReference type="PANTHER" id="PTHR12815">
    <property type="entry name" value="SORTING AND ASSEMBLY MACHINERY SAMM50 PROTEIN FAMILY MEMBER"/>
    <property type="match status" value="1"/>
</dbReference>
<comment type="function">
    <text evidence="8">Part of the outer membrane protein assembly complex, which is involved in assembly and insertion of beta-barrel proteins into the outer membrane.</text>
</comment>
<evidence type="ECO:0000256" key="5">
    <source>
        <dbReference type="ARBA" id="ARBA00022737"/>
    </source>
</evidence>
<dbReference type="InterPro" id="IPR034746">
    <property type="entry name" value="POTRA"/>
</dbReference>
<dbReference type="Gene3D" id="2.40.160.50">
    <property type="entry name" value="membrane protein fhac: a member of the omp85/tpsb transporter family"/>
    <property type="match status" value="1"/>
</dbReference>
<dbReference type="InterPro" id="IPR010827">
    <property type="entry name" value="BamA/TamA_POTRA"/>
</dbReference>
<keyword evidence="4 8" id="KW-0732">Signal</keyword>
<dbReference type="GO" id="GO:0043165">
    <property type="term" value="P:Gram-negative-bacterium-type cell outer membrane assembly"/>
    <property type="evidence" value="ECO:0007669"/>
    <property type="project" value="UniProtKB-UniRule"/>
</dbReference>
<evidence type="ECO:0000256" key="7">
    <source>
        <dbReference type="ARBA" id="ARBA00023237"/>
    </source>
</evidence>
<keyword evidence="3 8" id="KW-0812">Transmembrane</keyword>
<dbReference type="EMBL" id="FORH01000001">
    <property type="protein sequence ID" value="SFI76249.1"/>
    <property type="molecule type" value="Genomic_DNA"/>
</dbReference>
<dbReference type="PANTHER" id="PTHR12815:SF23">
    <property type="entry name" value="OUTER MEMBRANE PROTEIN ASSEMBLY FACTOR BAMA"/>
    <property type="match status" value="1"/>
</dbReference>
<dbReference type="GO" id="GO:0051205">
    <property type="term" value="P:protein insertion into membrane"/>
    <property type="evidence" value="ECO:0007669"/>
    <property type="project" value="UniProtKB-UniRule"/>
</dbReference>
<comment type="similarity">
    <text evidence="8">Belongs to the BamA family.</text>
</comment>
<comment type="subcellular location">
    <subcellularLocation>
        <location evidence="8">Cell outer membrane</location>
    </subcellularLocation>
    <subcellularLocation>
        <location evidence="1">Membrane</location>
    </subcellularLocation>
</comment>
<dbReference type="STRING" id="588602.SAMN04487991_0806"/>
<feature type="domain" description="POTRA" evidence="10">
    <location>
        <begin position="367"/>
        <end position="440"/>
    </location>
</feature>
<evidence type="ECO:0000256" key="9">
    <source>
        <dbReference type="NCBIfam" id="TIGR03303"/>
    </source>
</evidence>
<evidence type="ECO:0000259" key="10">
    <source>
        <dbReference type="PROSITE" id="PS51779"/>
    </source>
</evidence>
<evidence type="ECO:0000256" key="4">
    <source>
        <dbReference type="ARBA" id="ARBA00022729"/>
    </source>
</evidence>
<evidence type="ECO:0000256" key="6">
    <source>
        <dbReference type="ARBA" id="ARBA00023136"/>
    </source>
</evidence>
<reference evidence="12" key="1">
    <citation type="submission" date="2016-10" db="EMBL/GenBank/DDBJ databases">
        <authorList>
            <person name="Varghese N."/>
            <person name="Submissions S."/>
        </authorList>
    </citation>
    <scope>NUCLEOTIDE SEQUENCE [LARGE SCALE GENOMIC DNA]</scope>
    <source>
        <strain evidence="12">DSM 26471</strain>
    </source>
</reference>
<evidence type="ECO:0000256" key="2">
    <source>
        <dbReference type="ARBA" id="ARBA00022452"/>
    </source>
</evidence>
<protein>
    <recommendedName>
        <fullName evidence="8 9">Outer membrane protein assembly factor BamA</fullName>
    </recommendedName>
</protein>
<dbReference type="Pfam" id="PF01103">
    <property type="entry name" value="Omp85"/>
    <property type="match status" value="1"/>
</dbReference>
<organism evidence="11 12">
    <name type="scientific">Celeribacter neptunius</name>
    <dbReference type="NCBI Taxonomy" id="588602"/>
    <lineage>
        <taxon>Bacteria</taxon>
        <taxon>Pseudomonadati</taxon>
        <taxon>Pseudomonadota</taxon>
        <taxon>Alphaproteobacteria</taxon>
        <taxon>Rhodobacterales</taxon>
        <taxon>Roseobacteraceae</taxon>
        <taxon>Celeribacter</taxon>
    </lineage>
</organism>
<evidence type="ECO:0000313" key="11">
    <source>
        <dbReference type="EMBL" id="SFI76249.1"/>
    </source>
</evidence>
<dbReference type="InterPro" id="IPR039910">
    <property type="entry name" value="D15-like"/>
</dbReference>
<dbReference type="GO" id="GO:0009279">
    <property type="term" value="C:cell outer membrane"/>
    <property type="evidence" value="ECO:0007669"/>
    <property type="project" value="UniProtKB-SubCell"/>
</dbReference>
<keyword evidence="12" id="KW-1185">Reference proteome</keyword>
<dbReference type="PROSITE" id="PS51779">
    <property type="entry name" value="POTRA"/>
    <property type="match status" value="3"/>
</dbReference>
<dbReference type="PIRSF" id="PIRSF006076">
    <property type="entry name" value="OM_assembly_OMP85"/>
    <property type="match status" value="1"/>
</dbReference>
<feature type="domain" description="POTRA" evidence="10">
    <location>
        <begin position="46"/>
        <end position="113"/>
    </location>
</feature>
<evidence type="ECO:0000313" key="12">
    <source>
        <dbReference type="Proteomes" id="UP000199630"/>
    </source>
</evidence>
<dbReference type="AlphaFoldDB" id="A0A1I3KUQ3"/>
<evidence type="ECO:0000256" key="3">
    <source>
        <dbReference type="ARBA" id="ARBA00022692"/>
    </source>
</evidence>
<evidence type="ECO:0000256" key="1">
    <source>
        <dbReference type="ARBA" id="ARBA00004370"/>
    </source>
</evidence>
<sequence>MFAIDHRSTREASRIVSRSFALTFAAFAVTTVSYTAFPTPAVAQAYRFTNVEVEGAGRVSTGTILSYAGITRGQAVSAGELNDAYQKVLGSGLFETVEFIPRGNTLVIKVTEFPVVSRISIEGNRKVSDDALMPLLATKVRRVYSPAEVEADAAGITEAYAVKGQLVATVTPKIIRRPDNRVDVVFEVTEGKGVEIERLSFVGNRNFSDSRLRRVLQTKQAGALRFIIGRDTYAEDRIQFDRQVLTDFYTSRGYVDFQVLNVAAEFSRERNAYFLTFDVREGQKYSFGNISVSSEIAEATSDDFLQVNKIRSGQTYSPLAVDNTVERMERLATKKGIDFLRVEPRVTRNDRAQTLDIEFVLVRGPRVFVERIDIEGNATTLDRVIRQKFKTVEGDPFNPRQIREAAERIRALGFFSNADVNARQGSSEEQMIVDVNVTEKPTGSFTFGGNYSVSDGANLIASFSEKNFLGRGQTLSFNLTTDVDNGSLSFNFVEPAFLGRDVAFGLSAGLGTSQPSYAEHEQRRAFVSPRLTFPVSANGSLTVNYRGELRELVDASEGAITLPATIQTDIAAGRETVHSLGYSYSFDTRRSGLNPNAGFLFKFGQDYAGLLGGDVEYVKTSAELTGEMKVLNEEVTLRATVEGGVIDADGNSSVADRYFNSPSIIRGFEPGGIGPRDDASGLALGGNYYAVARLEANFPLGLPEEYGLSGGLFYDYGSVWGLDDVSGIIAGSDDPNWRSVIGASIFWTTPLGPLRFNFTHALDKETYDEEQTFDLTISTSF</sequence>
<dbReference type="Pfam" id="PF07244">
    <property type="entry name" value="POTRA"/>
    <property type="match status" value="3"/>
</dbReference>
<comment type="subunit">
    <text evidence="8">Part of the Bam complex.</text>
</comment>
<accession>A0A1I3KUQ3</accession>
<dbReference type="InterPro" id="IPR023707">
    <property type="entry name" value="OM_assembly_BamA"/>
</dbReference>
<keyword evidence="6 8" id="KW-0472">Membrane</keyword>
<dbReference type="HAMAP" id="MF_01430">
    <property type="entry name" value="OM_assembly_BamA"/>
    <property type="match status" value="1"/>
</dbReference>
<dbReference type="OrthoDB" id="9803054at2"/>
<dbReference type="InterPro" id="IPR000184">
    <property type="entry name" value="Bac_surfAg_D15"/>
</dbReference>
<gene>
    <name evidence="8" type="primary">bamA</name>
    <name evidence="11" type="ORF">SAMN04487991_0806</name>
</gene>